<keyword evidence="3" id="KW-0378">Hydrolase</keyword>
<dbReference type="InterPro" id="IPR000340">
    <property type="entry name" value="Dual-sp_phosphatase_cat-dom"/>
</dbReference>
<evidence type="ECO:0000256" key="2">
    <source>
        <dbReference type="ARBA" id="ARBA00013064"/>
    </source>
</evidence>
<dbReference type="InterPro" id="IPR000387">
    <property type="entry name" value="Tyr_Pase_dom"/>
</dbReference>
<organism evidence="7 8">
    <name type="scientific">Coccomyxa viridis</name>
    <dbReference type="NCBI Taxonomy" id="1274662"/>
    <lineage>
        <taxon>Eukaryota</taxon>
        <taxon>Viridiplantae</taxon>
        <taxon>Chlorophyta</taxon>
        <taxon>core chlorophytes</taxon>
        <taxon>Trebouxiophyceae</taxon>
        <taxon>Trebouxiophyceae incertae sedis</taxon>
        <taxon>Coccomyxaceae</taxon>
        <taxon>Coccomyxa</taxon>
    </lineage>
</organism>
<dbReference type="Pfam" id="PF00782">
    <property type="entry name" value="DSPc"/>
    <property type="match status" value="1"/>
</dbReference>
<dbReference type="SMART" id="SM00195">
    <property type="entry name" value="DSPc"/>
    <property type="match status" value="1"/>
</dbReference>
<evidence type="ECO:0000256" key="4">
    <source>
        <dbReference type="ARBA" id="ARBA00022912"/>
    </source>
</evidence>
<name>A0ABP1FNR2_9CHLO</name>
<feature type="domain" description="Tyrosine-protein phosphatase" evidence="5">
    <location>
        <begin position="44"/>
        <end position="184"/>
    </location>
</feature>
<dbReference type="PROSITE" id="PS50054">
    <property type="entry name" value="TYR_PHOSPHATASE_DUAL"/>
    <property type="match status" value="1"/>
</dbReference>
<dbReference type="Gene3D" id="3.90.190.10">
    <property type="entry name" value="Protein tyrosine phosphatase superfamily"/>
    <property type="match status" value="1"/>
</dbReference>
<keyword evidence="4" id="KW-0904">Protein phosphatase</keyword>
<comment type="similarity">
    <text evidence="1">Belongs to the protein-tyrosine phosphatase family. Non-receptor class dual specificity subfamily.</text>
</comment>
<reference evidence="7 8" key="1">
    <citation type="submission" date="2024-06" db="EMBL/GenBank/DDBJ databases">
        <authorList>
            <person name="Kraege A."/>
            <person name="Thomma B."/>
        </authorList>
    </citation>
    <scope>NUCLEOTIDE SEQUENCE [LARGE SCALE GENOMIC DNA]</scope>
</reference>
<evidence type="ECO:0000259" key="6">
    <source>
        <dbReference type="PROSITE" id="PS50056"/>
    </source>
</evidence>
<dbReference type="InterPro" id="IPR029021">
    <property type="entry name" value="Prot-tyrosine_phosphatase-like"/>
</dbReference>
<evidence type="ECO:0000256" key="1">
    <source>
        <dbReference type="ARBA" id="ARBA00008601"/>
    </source>
</evidence>
<evidence type="ECO:0000256" key="3">
    <source>
        <dbReference type="ARBA" id="ARBA00022801"/>
    </source>
</evidence>
<dbReference type="CDD" id="cd14498">
    <property type="entry name" value="DSP"/>
    <property type="match status" value="1"/>
</dbReference>
<dbReference type="EC" id="3.1.3.48" evidence="2"/>
<comment type="caution">
    <text evidence="7">The sequence shown here is derived from an EMBL/GenBank/DDBJ whole genome shotgun (WGS) entry which is preliminary data.</text>
</comment>
<dbReference type="PANTHER" id="PTHR10159">
    <property type="entry name" value="DUAL SPECIFICITY PROTEIN PHOSPHATASE"/>
    <property type="match status" value="1"/>
</dbReference>
<proteinExistence type="inferred from homology"/>
<gene>
    <name evidence="7" type="primary">g2872</name>
    <name evidence="7" type="ORF">VP750_LOCUS2458</name>
</gene>
<sequence length="193" mass="21814">MRVWNEMRASEQVPPQECSVDSIDRCMAIQKLISVRNFAHQDSDPCWVLEGLYLGSIGSARNLEGLKKRGITHVLNASPIVPRFHKRHFSYMTIQVYDDVDEDIARFFHQAACFIARGRRKGGVLVHCYAGQSRSVALVLAYLCSALRMQLPDAYKLVLSARPSARPNSGFMRQLESFVDNFQTATKESSDDD</sequence>
<dbReference type="InterPro" id="IPR020422">
    <property type="entry name" value="TYR_PHOSPHATASE_DUAL_dom"/>
</dbReference>
<feature type="domain" description="Tyrosine specific protein phosphatases" evidence="6">
    <location>
        <begin position="105"/>
        <end position="165"/>
    </location>
</feature>
<dbReference type="EMBL" id="CAXHTA020000004">
    <property type="protein sequence ID" value="CAL5220799.1"/>
    <property type="molecule type" value="Genomic_DNA"/>
</dbReference>
<dbReference type="PRINTS" id="PR01908">
    <property type="entry name" value="ADSPHPHTASE"/>
</dbReference>
<dbReference type="Proteomes" id="UP001497392">
    <property type="component" value="Unassembled WGS sequence"/>
</dbReference>
<evidence type="ECO:0000313" key="7">
    <source>
        <dbReference type="EMBL" id="CAL5220799.1"/>
    </source>
</evidence>
<evidence type="ECO:0000259" key="5">
    <source>
        <dbReference type="PROSITE" id="PS50054"/>
    </source>
</evidence>
<dbReference type="PROSITE" id="PS50056">
    <property type="entry name" value="TYR_PHOSPHATASE_2"/>
    <property type="match status" value="1"/>
</dbReference>
<keyword evidence="8" id="KW-1185">Reference proteome</keyword>
<evidence type="ECO:0000313" key="8">
    <source>
        <dbReference type="Proteomes" id="UP001497392"/>
    </source>
</evidence>
<dbReference type="SUPFAM" id="SSF52799">
    <property type="entry name" value="(Phosphotyrosine protein) phosphatases II"/>
    <property type="match status" value="1"/>
</dbReference>
<dbReference type="PANTHER" id="PTHR10159:SF511">
    <property type="entry name" value="DUAL SPECIFICITY PROTEIN PHOSPHATASE 1"/>
    <property type="match status" value="1"/>
</dbReference>
<protein>
    <recommendedName>
        <fullName evidence="2">protein-tyrosine-phosphatase</fullName>
        <ecNumber evidence="2">3.1.3.48</ecNumber>
    </recommendedName>
</protein>
<accession>A0ABP1FNR2</accession>